<dbReference type="AlphaFoldDB" id="A0A326U931"/>
<keyword evidence="5" id="KW-1185">Reference proteome</keyword>
<evidence type="ECO:0000313" key="5">
    <source>
        <dbReference type="Proteomes" id="UP000248806"/>
    </source>
</evidence>
<comment type="caution">
    <text evidence="4">The sequence shown here is derived from an EMBL/GenBank/DDBJ whole genome shotgun (WGS) entry which is preliminary data.</text>
</comment>
<dbReference type="InterPro" id="IPR002213">
    <property type="entry name" value="UDP_glucos_trans"/>
</dbReference>
<dbReference type="FunFam" id="3.40.50.2000:FF:000072">
    <property type="entry name" value="Glycosyl transferase"/>
    <property type="match status" value="1"/>
</dbReference>
<dbReference type="InterPro" id="IPR010610">
    <property type="entry name" value="EryCIII-like_C"/>
</dbReference>
<proteinExistence type="inferred from homology"/>
<evidence type="ECO:0000256" key="1">
    <source>
        <dbReference type="ARBA" id="ARBA00009995"/>
    </source>
</evidence>
<dbReference type="GO" id="GO:0017000">
    <property type="term" value="P:antibiotic biosynthetic process"/>
    <property type="evidence" value="ECO:0007669"/>
    <property type="project" value="UniProtKB-ARBA"/>
</dbReference>
<dbReference type="Gene3D" id="3.40.50.2000">
    <property type="entry name" value="Glycogen Phosphorylase B"/>
    <property type="match status" value="2"/>
</dbReference>
<sequence>MAKYVFFNLPAFSHIQPTLAVVEELITRGEEVIYYLPEEFRAQIETTGAVFRAYPFELFSQEQTSPFSTEYHIHDIQVRLAVLQAYMIKQCMSIVPSLVESVRAERPDCLLYDGMFLWARLIAEILQIPRIVLRASYDLTDNPYANLLRVFSSSSEMIQTLNHELAGLCERYGLSRYEVNSFTEDNPSLSIAFIPRSFLPDPAQFDGRFLFVGPSLRTRWQARHALQDAETEKQLYIALGSIYTNQAEFYRLCFAAFGDTAWHVRLSIGTQLEPEALGPAPQNFLIAPRFPQLEILARTTIFVSHGGLNSVMESLYSGVPLVIVPETSEHEAIGTRVAELGAGIKLEKASLTAECLREAVDLVANDPSFAVRAGELQQQLQEAGGYRRAADAIMHYARR</sequence>
<evidence type="ECO:0000256" key="2">
    <source>
        <dbReference type="ARBA" id="ARBA00022679"/>
    </source>
</evidence>
<dbReference type="InterPro" id="IPR006326">
    <property type="entry name" value="UDPGT_MGT-like"/>
</dbReference>
<dbReference type="GO" id="GO:0008194">
    <property type="term" value="F:UDP-glycosyltransferase activity"/>
    <property type="evidence" value="ECO:0007669"/>
    <property type="project" value="InterPro"/>
</dbReference>
<dbReference type="GO" id="GO:0016758">
    <property type="term" value="F:hexosyltransferase activity"/>
    <property type="evidence" value="ECO:0007669"/>
    <property type="project" value="InterPro"/>
</dbReference>
<dbReference type="NCBIfam" id="TIGR01426">
    <property type="entry name" value="MGT"/>
    <property type="match status" value="1"/>
</dbReference>
<evidence type="ECO:0000259" key="3">
    <source>
        <dbReference type="Pfam" id="PF06722"/>
    </source>
</evidence>
<dbReference type="OrthoDB" id="140855at2"/>
<dbReference type="EMBL" id="QKUF01000005">
    <property type="protein sequence ID" value="PZW31917.1"/>
    <property type="molecule type" value="Genomic_DNA"/>
</dbReference>
<dbReference type="RefSeq" id="WP_111321272.1">
    <property type="nucleotide sequence ID" value="NZ_BIFX01000001.1"/>
</dbReference>
<reference evidence="4 5" key="1">
    <citation type="submission" date="2018-06" db="EMBL/GenBank/DDBJ databases">
        <title>Genomic Encyclopedia of Archaeal and Bacterial Type Strains, Phase II (KMG-II): from individual species to whole genera.</title>
        <authorList>
            <person name="Goeker M."/>
        </authorList>
    </citation>
    <scope>NUCLEOTIDE SEQUENCE [LARGE SCALE GENOMIC DNA]</scope>
    <source>
        <strain evidence="4 5">ATCC BAA-1881</strain>
    </source>
</reference>
<evidence type="ECO:0000313" key="4">
    <source>
        <dbReference type="EMBL" id="PZW31917.1"/>
    </source>
</evidence>
<dbReference type="PANTHER" id="PTHR48050:SF13">
    <property type="entry name" value="STEROL 3-BETA-GLUCOSYLTRANSFERASE UGT80A2"/>
    <property type="match status" value="1"/>
</dbReference>
<organism evidence="4 5">
    <name type="scientific">Thermosporothrix hazakensis</name>
    <dbReference type="NCBI Taxonomy" id="644383"/>
    <lineage>
        <taxon>Bacteria</taxon>
        <taxon>Bacillati</taxon>
        <taxon>Chloroflexota</taxon>
        <taxon>Ktedonobacteria</taxon>
        <taxon>Ktedonobacterales</taxon>
        <taxon>Thermosporotrichaceae</taxon>
        <taxon>Thermosporothrix</taxon>
    </lineage>
</organism>
<gene>
    <name evidence="4" type="ORF">EI42_01942</name>
</gene>
<feature type="domain" description="Erythromycin biosynthesis protein CIII-like C-terminal" evidence="3">
    <location>
        <begin position="276"/>
        <end position="378"/>
    </location>
</feature>
<dbReference type="CDD" id="cd03784">
    <property type="entry name" value="GT1_Gtf-like"/>
    <property type="match status" value="1"/>
</dbReference>
<dbReference type="PANTHER" id="PTHR48050">
    <property type="entry name" value="STEROL 3-BETA-GLUCOSYLTRANSFERASE"/>
    <property type="match status" value="1"/>
</dbReference>
<protein>
    <submittedName>
        <fullName evidence="4">MGT family glycosyltransferase</fullName>
    </submittedName>
</protein>
<dbReference type="InterPro" id="IPR050426">
    <property type="entry name" value="Glycosyltransferase_28"/>
</dbReference>
<name>A0A326U931_THEHA</name>
<keyword evidence="2 4" id="KW-0808">Transferase</keyword>
<dbReference type="Proteomes" id="UP000248806">
    <property type="component" value="Unassembled WGS sequence"/>
</dbReference>
<comment type="similarity">
    <text evidence="1">Belongs to the UDP-glycosyltransferase family.</text>
</comment>
<accession>A0A326U931</accession>
<dbReference type="SUPFAM" id="SSF53756">
    <property type="entry name" value="UDP-Glycosyltransferase/glycogen phosphorylase"/>
    <property type="match status" value="1"/>
</dbReference>
<dbReference type="Pfam" id="PF06722">
    <property type="entry name" value="EryCIII-like_C"/>
    <property type="match status" value="1"/>
</dbReference>